<keyword evidence="2" id="KW-0813">Transport</keyword>
<keyword evidence="9" id="KW-1185">Reference proteome</keyword>
<feature type="transmembrane region" description="Helical" evidence="6">
    <location>
        <begin position="305"/>
        <end position="327"/>
    </location>
</feature>
<dbReference type="SUPFAM" id="SSF103473">
    <property type="entry name" value="MFS general substrate transporter"/>
    <property type="match status" value="1"/>
</dbReference>
<evidence type="ECO:0000256" key="1">
    <source>
        <dbReference type="ARBA" id="ARBA00004651"/>
    </source>
</evidence>
<evidence type="ECO:0000259" key="7">
    <source>
        <dbReference type="PROSITE" id="PS50850"/>
    </source>
</evidence>
<dbReference type="Pfam" id="PF13347">
    <property type="entry name" value="MFS_2"/>
    <property type="match status" value="1"/>
</dbReference>
<feature type="transmembrane region" description="Helical" evidence="6">
    <location>
        <begin position="145"/>
        <end position="161"/>
    </location>
</feature>
<keyword evidence="3 6" id="KW-0812">Transmembrane</keyword>
<accession>A0A5D0CQ77</accession>
<organism evidence="8 9">
    <name type="scientific">Paenibacillus faecis</name>
    <dbReference type="NCBI Taxonomy" id="862114"/>
    <lineage>
        <taxon>Bacteria</taxon>
        <taxon>Bacillati</taxon>
        <taxon>Bacillota</taxon>
        <taxon>Bacilli</taxon>
        <taxon>Bacillales</taxon>
        <taxon>Paenibacillaceae</taxon>
        <taxon>Paenibacillus</taxon>
    </lineage>
</organism>
<evidence type="ECO:0000256" key="5">
    <source>
        <dbReference type="ARBA" id="ARBA00023136"/>
    </source>
</evidence>
<dbReference type="CDD" id="cd17332">
    <property type="entry name" value="MFS_MelB_like"/>
    <property type="match status" value="1"/>
</dbReference>
<dbReference type="PANTHER" id="PTHR11328:SF24">
    <property type="entry name" value="MAJOR FACILITATOR SUPERFAMILY (MFS) PROFILE DOMAIN-CONTAINING PROTEIN"/>
    <property type="match status" value="1"/>
</dbReference>
<comment type="subcellular location">
    <subcellularLocation>
        <location evidence="1">Cell membrane</location>
        <topology evidence="1">Multi-pass membrane protein</topology>
    </subcellularLocation>
</comment>
<dbReference type="Gene3D" id="1.20.1250.20">
    <property type="entry name" value="MFS general substrate transporter like domains"/>
    <property type="match status" value="2"/>
</dbReference>
<feature type="transmembrane region" description="Helical" evidence="6">
    <location>
        <begin position="12"/>
        <end position="30"/>
    </location>
</feature>
<feature type="transmembrane region" description="Helical" evidence="6">
    <location>
        <begin position="281"/>
        <end position="299"/>
    </location>
</feature>
<comment type="caution">
    <text evidence="8">The sequence shown here is derived from an EMBL/GenBank/DDBJ whole genome shotgun (WGS) entry which is preliminary data.</text>
</comment>
<dbReference type="OrthoDB" id="9764596at2"/>
<dbReference type="GO" id="GO:0008643">
    <property type="term" value="P:carbohydrate transport"/>
    <property type="evidence" value="ECO:0007669"/>
    <property type="project" value="InterPro"/>
</dbReference>
<proteinExistence type="predicted"/>
<name>A0A5D0CQ77_9BACL</name>
<feature type="transmembrane region" description="Helical" evidence="6">
    <location>
        <begin position="36"/>
        <end position="61"/>
    </location>
</feature>
<dbReference type="PANTHER" id="PTHR11328">
    <property type="entry name" value="MAJOR FACILITATOR SUPERFAMILY DOMAIN-CONTAINING PROTEIN"/>
    <property type="match status" value="1"/>
</dbReference>
<evidence type="ECO:0000256" key="3">
    <source>
        <dbReference type="ARBA" id="ARBA00022692"/>
    </source>
</evidence>
<dbReference type="Proteomes" id="UP000325218">
    <property type="component" value="Unassembled WGS sequence"/>
</dbReference>
<feature type="transmembrane region" description="Helical" evidence="6">
    <location>
        <begin position="99"/>
        <end position="124"/>
    </location>
</feature>
<feature type="domain" description="Major facilitator superfamily (MFS) profile" evidence="7">
    <location>
        <begin position="214"/>
        <end position="418"/>
    </location>
</feature>
<sequence length="418" mass="45910">MFRKAAYSSGNLSVNLIAQAFATYLVYYYVDTLGVRPAWISLAMIGHGVLGAVLNPLIGHLSDRTRTRFGRRIPYIAFGLLPLCAVFALLWMPPSDPEWTFLYFIAMVFLYDVLFVTVVLNYSALFPEMYQSIRDRAYVSSWRQMLGIVGMIVGVAIPPLLYPLLGWGAMGMIFGAIAAVFLALSLWGSRENPGAVHSAFRLTEAIKHTLGNRAFVMYVLGSFLVQFTFALLPAGIPFFTKYVLVREESFNTLLLGAIFVTAIPFVFLWGRITEKFGPRRGALAAVLCYLAALLPFGFIQGGMAAMITAAAVGIGLAGLMVLLDVMLSEVIDADERKTGFRREGMYFGMNGFIVRWGVSLQAAVLGMVLEMTGYRADSSVQPPSAVTGIQWMLGGIPIAALLLAFCFFYAYPIGKKKT</sequence>
<evidence type="ECO:0000256" key="4">
    <source>
        <dbReference type="ARBA" id="ARBA00022989"/>
    </source>
</evidence>
<feature type="transmembrane region" description="Helical" evidence="6">
    <location>
        <begin position="389"/>
        <end position="411"/>
    </location>
</feature>
<feature type="transmembrane region" description="Helical" evidence="6">
    <location>
        <begin position="347"/>
        <end position="369"/>
    </location>
</feature>
<evidence type="ECO:0000313" key="8">
    <source>
        <dbReference type="EMBL" id="TYA11760.1"/>
    </source>
</evidence>
<keyword evidence="4 6" id="KW-1133">Transmembrane helix</keyword>
<dbReference type="GO" id="GO:0015293">
    <property type="term" value="F:symporter activity"/>
    <property type="evidence" value="ECO:0007669"/>
    <property type="project" value="InterPro"/>
</dbReference>
<dbReference type="EMBL" id="VSDO01000004">
    <property type="protein sequence ID" value="TYA11760.1"/>
    <property type="molecule type" value="Genomic_DNA"/>
</dbReference>
<dbReference type="GO" id="GO:0005886">
    <property type="term" value="C:plasma membrane"/>
    <property type="evidence" value="ECO:0007669"/>
    <property type="project" value="UniProtKB-SubCell"/>
</dbReference>
<dbReference type="InterPro" id="IPR036259">
    <property type="entry name" value="MFS_trans_sf"/>
</dbReference>
<dbReference type="InterPro" id="IPR039672">
    <property type="entry name" value="MFS_2"/>
</dbReference>
<dbReference type="PROSITE" id="PS50850">
    <property type="entry name" value="MFS"/>
    <property type="match status" value="1"/>
</dbReference>
<dbReference type="InterPro" id="IPR020846">
    <property type="entry name" value="MFS_dom"/>
</dbReference>
<evidence type="ECO:0000256" key="6">
    <source>
        <dbReference type="SAM" id="Phobius"/>
    </source>
</evidence>
<feature type="transmembrane region" description="Helical" evidence="6">
    <location>
        <begin position="215"/>
        <end position="238"/>
    </location>
</feature>
<feature type="transmembrane region" description="Helical" evidence="6">
    <location>
        <begin position="73"/>
        <end position="93"/>
    </location>
</feature>
<feature type="transmembrane region" description="Helical" evidence="6">
    <location>
        <begin position="250"/>
        <end position="269"/>
    </location>
</feature>
<keyword evidence="5 6" id="KW-0472">Membrane</keyword>
<evidence type="ECO:0000256" key="2">
    <source>
        <dbReference type="ARBA" id="ARBA00022448"/>
    </source>
</evidence>
<reference evidence="8 9" key="1">
    <citation type="submission" date="2019-08" db="EMBL/GenBank/DDBJ databases">
        <title>Genome sequencing of Paenibacillus faecis DSM 23593(T).</title>
        <authorList>
            <person name="Kook J.-K."/>
            <person name="Park S.-N."/>
            <person name="Lim Y.K."/>
        </authorList>
    </citation>
    <scope>NUCLEOTIDE SEQUENCE [LARGE SCALE GENOMIC DNA]</scope>
    <source>
        <strain evidence="8 9">DSM 23593</strain>
    </source>
</reference>
<evidence type="ECO:0000313" key="9">
    <source>
        <dbReference type="Proteomes" id="UP000325218"/>
    </source>
</evidence>
<gene>
    <name evidence="8" type="ORF">FRY98_20010</name>
</gene>
<dbReference type="AlphaFoldDB" id="A0A5D0CQ77"/>
<feature type="transmembrane region" description="Helical" evidence="6">
    <location>
        <begin position="167"/>
        <end position="187"/>
    </location>
</feature>
<protein>
    <submittedName>
        <fullName evidence="8">MFS transporter</fullName>
    </submittedName>
</protein>